<name>A0A2C5YT13_9HYPO</name>
<evidence type="ECO:0008006" key="3">
    <source>
        <dbReference type="Google" id="ProtNLM"/>
    </source>
</evidence>
<organism evidence="1 2">
    <name type="scientific">Ophiocordyceps australis</name>
    <dbReference type="NCBI Taxonomy" id="1399860"/>
    <lineage>
        <taxon>Eukaryota</taxon>
        <taxon>Fungi</taxon>
        <taxon>Dikarya</taxon>
        <taxon>Ascomycota</taxon>
        <taxon>Pezizomycotina</taxon>
        <taxon>Sordariomycetes</taxon>
        <taxon>Hypocreomycetidae</taxon>
        <taxon>Hypocreales</taxon>
        <taxon>Ophiocordycipitaceae</taxon>
        <taxon>Ophiocordyceps</taxon>
    </lineage>
</organism>
<dbReference type="AlphaFoldDB" id="A0A2C5YT13"/>
<dbReference type="OrthoDB" id="3431997at2759"/>
<keyword evidence="2" id="KW-1185">Reference proteome</keyword>
<dbReference type="EMBL" id="NJEU01000632">
    <property type="protein sequence ID" value="PHH71907.1"/>
    <property type="molecule type" value="Genomic_DNA"/>
</dbReference>
<dbReference type="Proteomes" id="UP000224854">
    <property type="component" value="Unassembled WGS sequence"/>
</dbReference>
<evidence type="ECO:0000313" key="2">
    <source>
        <dbReference type="Proteomes" id="UP000224854"/>
    </source>
</evidence>
<proteinExistence type="predicted"/>
<accession>A0A2C5YT13</accession>
<evidence type="ECO:0000313" key="1">
    <source>
        <dbReference type="EMBL" id="PHH71907.1"/>
    </source>
</evidence>
<gene>
    <name evidence="1" type="ORF">CDD82_6278</name>
</gene>
<reference evidence="1 2" key="1">
    <citation type="submission" date="2017-06" db="EMBL/GenBank/DDBJ databases">
        <title>Ant-infecting Ophiocordyceps genomes reveal a high diversity of potential behavioral manipulation genes and a possible major role for enterotoxins.</title>
        <authorList>
            <person name="De Bekker C."/>
            <person name="Evans H.C."/>
            <person name="Brachmann A."/>
            <person name="Hughes D.P."/>
        </authorList>
    </citation>
    <scope>NUCLEOTIDE SEQUENCE [LARGE SCALE GENOMIC DNA]</scope>
    <source>
        <strain evidence="1 2">1348a</strain>
    </source>
</reference>
<comment type="caution">
    <text evidence="1">The sequence shown here is derived from an EMBL/GenBank/DDBJ whole genome shotgun (WGS) entry which is preliminary data.</text>
</comment>
<sequence length="200" mass="22382">MAATTERQFVITRNLWCLSRHYNVESPHGNNLYYVERSVCRPGKPDLTLHLGPDKTAPVAAVCHMPRLSGNLKIGLGDPSRPEAMQWEDMIKQTLTASEYRWTMADLPRTTTAAPRFAWKRTHSVGADGVSVSSLSSRNYKLIDLDTGERAAVFTSDRTWSRCGVLQIDATHGPGFDLMVIATCLGLYEKAYRRSQHRAS</sequence>
<protein>
    <recommendedName>
        <fullName evidence="3">Tubby C-terminal domain-containing protein</fullName>
    </recommendedName>
</protein>